<dbReference type="AlphaFoldDB" id="A0AAC9NTK2"/>
<gene>
    <name evidence="2" type="ORF">BM524_20715</name>
</gene>
<dbReference type="Pfam" id="PF11207">
    <property type="entry name" value="DUF2989"/>
    <property type="match status" value="1"/>
</dbReference>
<protein>
    <submittedName>
        <fullName evidence="2">Uncharacterized protein</fullName>
    </submittedName>
</protein>
<dbReference type="EMBL" id="CP018025">
    <property type="protein sequence ID" value="APD92328.1"/>
    <property type="molecule type" value="Genomic_DNA"/>
</dbReference>
<name>A0AAC9NTK2_9ALTE</name>
<geneLocation type="plasmid" evidence="3">
    <name>pamcp48-600</name>
</geneLocation>
<evidence type="ECO:0000313" key="3">
    <source>
        <dbReference type="Proteomes" id="UP000182101"/>
    </source>
</evidence>
<organism evidence="2 3">
    <name type="scientific">Alteromonas mediterranea</name>
    <dbReference type="NCBI Taxonomy" id="314275"/>
    <lineage>
        <taxon>Bacteria</taxon>
        <taxon>Pseudomonadati</taxon>
        <taxon>Pseudomonadota</taxon>
        <taxon>Gammaproteobacteria</taxon>
        <taxon>Alteromonadales</taxon>
        <taxon>Alteromonadaceae</taxon>
        <taxon>Alteromonas/Salinimonas group</taxon>
        <taxon>Alteromonas</taxon>
    </lineage>
</organism>
<dbReference type="Proteomes" id="UP000182101">
    <property type="component" value="Plasmid pAMCP48-600"/>
</dbReference>
<accession>A0AAC9NTK2</accession>
<sequence>MIMTAYEIEKINSESANHASLPHLRYKQLNNVEAFESCTYQQTLIEYKPAEERFAGAEKLRSGEFTPEVKKKMAEYTDNKKELKRDKLRTYREIKRYMSILEKSTKKSSDPHLLYWHWSRHQDENAISTLTHLYRQGKIKDYDLLFYIGTDMSRYDTKESKTLFLKSLESYPPEHYTSKNRMVSKKLKLNPSGDDDGRLHYDILRGLVQIYFSEENYDAAYVLARVLKLNNDRSADIDMIIEYMKKHNPSRLSSLDDLADDIDDQLSSGEFTIKSNTVLGK</sequence>
<evidence type="ECO:0000313" key="2">
    <source>
        <dbReference type="EMBL" id="APD92328.1"/>
    </source>
</evidence>
<evidence type="ECO:0000256" key="1">
    <source>
        <dbReference type="SAM" id="Coils"/>
    </source>
</evidence>
<keyword evidence="2" id="KW-0614">Plasmid</keyword>
<reference evidence="2 3" key="1">
    <citation type="submission" date="2016-11" db="EMBL/GenBank/DDBJ databases">
        <title>Networking in microbes: conjugative elements and plasmids in the genus Alteromonas.</title>
        <authorList>
            <person name="Lopez-Perez M."/>
            <person name="Ramon-Marco N."/>
            <person name="Rodriguez-Valera F."/>
        </authorList>
    </citation>
    <scope>NUCLEOTIDE SEQUENCE [LARGE SCALE GENOMIC DNA]</scope>
    <source>
        <strain evidence="2 3">CP48</strain>
        <plasmid evidence="3">pamcp48-600</plasmid>
    </source>
</reference>
<proteinExistence type="predicted"/>
<feature type="coiled-coil region" evidence="1">
    <location>
        <begin position="66"/>
        <end position="93"/>
    </location>
</feature>
<keyword evidence="1" id="KW-0175">Coiled coil</keyword>
<dbReference type="InterPro" id="IPR021372">
    <property type="entry name" value="DUF2989"/>
</dbReference>